<dbReference type="GO" id="GO:0005634">
    <property type="term" value="C:nucleus"/>
    <property type="evidence" value="ECO:0007669"/>
    <property type="project" value="TreeGrafter"/>
</dbReference>
<dbReference type="InterPro" id="IPR036412">
    <property type="entry name" value="HAD-like_sf"/>
</dbReference>
<dbReference type="EMBL" id="JAYKXP010000010">
    <property type="protein sequence ID" value="KAK7053366.1"/>
    <property type="molecule type" value="Genomic_DNA"/>
</dbReference>
<dbReference type="Gene3D" id="1.10.150.720">
    <property type="entry name" value="Haloacid dehalogenase-like hydrolase"/>
    <property type="match status" value="1"/>
</dbReference>
<evidence type="ECO:0000313" key="1">
    <source>
        <dbReference type="EMBL" id="KAK7053366.1"/>
    </source>
</evidence>
<accession>A0AAW0DQ48</accession>
<sequence length="253" mass="28354">MSGSRIRLVTFDILHTLITPRAPIHVQYSAVFEPYLGQLPPEEIKRSFKTALKALQIENPAYEQGSQDWWGEVIRRTALGAGANREDASLSDIVASLMKRFSSREGYRAFDDAIPTIEKLHELKVSTAVVSNSDSRSRSVLEDLGFPAYLSDTIVLSEEEGIEKPSGEIYRRVLEQVSRKQSLARPLAPDQCLHVGDELKADYHGARNIGMEALLLRRLGKDGEQAHVEEDEVLDGVKVVHGLHKVLEYIEHQ</sequence>
<evidence type="ECO:0000313" key="2">
    <source>
        <dbReference type="Proteomes" id="UP001383192"/>
    </source>
</evidence>
<gene>
    <name evidence="1" type="ORF">VNI00_003992</name>
</gene>
<dbReference type="InterPro" id="IPR006439">
    <property type="entry name" value="HAD-SF_hydro_IA"/>
</dbReference>
<proteinExistence type="predicted"/>
<dbReference type="Gene3D" id="3.40.50.1000">
    <property type="entry name" value="HAD superfamily/HAD-like"/>
    <property type="match status" value="1"/>
</dbReference>
<dbReference type="SUPFAM" id="SSF56784">
    <property type="entry name" value="HAD-like"/>
    <property type="match status" value="1"/>
</dbReference>
<protein>
    <recommendedName>
        <fullName evidence="3">HAD hydrolase subfamily IA REG-2-like protein</fullName>
    </recommendedName>
</protein>
<organism evidence="1 2">
    <name type="scientific">Paramarasmius palmivorus</name>
    <dbReference type="NCBI Taxonomy" id="297713"/>
    <lineage>
        <taxon>Eukaryota</taxon>
        <taxon>Fungi</taxon>
        <taxon>Dikarya</taxon>
        <taxon>Basidiomycota</taxon>
        <taxon>Agaricomycotina</taxon>
        <taxon>Agaricomycetes</taxon>
        <taxon>Agaricomycetidae</taxon>
        <taxon>Agaricales</taxon>
        <taxon>Marasmiineae</taxon>
        <taxon>Marasmiaceae</taxon>
        <taxon>Paramarasmius</taxon>
    </lineage>
</organism>
<comment type="caution">
    <text evidence="1">The sequence shown here is derived from an EMBL/GenBank/DDBJ whole genome shotgun (WGS) entry which is preliminary data.</text>
</comment>
<keyword evidence="2" id="KW-1185">Reference proteome</keyword>
<dbReference type="SFLD" id="SFLDG01129">
    <property type="entry name" value="C1.5:_HAD__Beta-PGM__Phosphata"/>
    <property type="match status" value="1"/>
</dbReference>
<reference evidence="1 2" key="1">
    <citation type="submission" date="2024-01" db="EMBL/GenBank/DDBJ databases">
        <title>A draft genome for a cacao thread blight-causing isolate of Paramarasmius palmivorus.</title>
        <authorList>
            <person name="Baruah I.K."/>
            <person name="Bukari Y."/>
            <person name="Amoako-Attah I."/>
            <person name="Meinhardt L.W."/>
            <person name="Bailey B.A."/>
            <person name="Cohen S.P."/>
        </authorList>
    </citation>
    <scope>NUCLEOTIDE SEQUENCE [LARGE SCALE GENOMIC DNA]</scope>
    <source>
        <strain evidence="1 2">GH-12</strain>
    </source>
</reference>
<dbReference type="PANTHER" id="PTHR46191">
    <property type="match status" value="1"/>
</dbReference>
<dbReference type="InterPro" id="IPR023214">
    <property type="entry name" value="HAD_sf"/>
</dbReference>
<dbReference type="InterPro" id="IPR044924">
    <property type="entry name" value="HAD-SF_hydro_IA_REG-2-like_cap"/>
</dbReference>
<dbReference type="GO" id="GO:0016791">
    <property type="term" value="F:phosphatase activity"/>
    <property type="evidence" value="ECO:0007669"/>
    <property type="project" value="UniProtKB-ARBA"/>
</dbReference>
<dbReference type="NCBIfam" id="TIGR01549">
    <property type="entry name" value="HAD-SF-IA-v1"/>
    <property type="match status" value="1"/>
</dbReference>
<dbReference type="Proteomes" id="UP001383192">
    <property type="component" value="Unassembled WGS sequence"/>
</dbReference>
<evidence type="ECO:0008006" key="3">
    <source>
        <dbReference type="Google" id="ProtNLM"/>
    </source>
</evidence>
<dbReference type="PANTHER" id="PTHR46191:SF2">
    <property type="entry name" value="HALOACID DEHALOGENASE-LIKE HYDROLASE DOMAIN-CONTAINING PROTEIN 3"/>
    <property type="match status" value="1"/>
</dbReference>
<dbReference type="AlphaFoldDB" id="A0AAW0DQ48"/>
<dbReference type="InterPro" id="IPR051828">
    <property type="entry name" value="HAD-like_hydrolase_domain"/>
</dbReference>
<name>A0AAW0DQ48_9AGAR</name>
<dbReference type="SFLD" id="SFLDS00003">
    <property type="entry name" value="Haloacid_Dehalogenase"/>
    <property type="match status" value="1"/>
</dbReference>
<dbReference type="Pfam" id="PF00702">
    <property type="entry name" value="Hydrolase"/>
    <property type="match status" value="1"/>
</dbReference>